<evidence type="ECO:0000313" key="3">
    <source>
        <dbReference type="Proteomes" id="UP001412067"/>
    </source>
</evidence>
<accession>A0ABR2LE22</accession>
<dbReference type="InterPro" id="IPR057823">
    <property type="entry name" value="WWE_RCD1"/>
</dbReference>
<reference evidence="2 3" key="1">
    <citation type="journal article" date="2022" name="Nat. Plants">
        <title>Genomes of leafy and leafless Platanthera orchids illuminate the evolution of mycoheterotrophy.</title>
        <authorList>
            <person name="Li M.H."/>
            <person name="Liu K.W."/>
            <person name="Li Z."/>
            <person name="Lu H.C."/>
            <person name="Ye Q.L."/>
            <person name="Zhang D."/>
            <person name="Wang J.Y."/>
            <person name="Li Y.F."/>
            <person name="Zhong Z.M."/>
            <person name="Liu X."/>
            <person name="Yu X."/>
            <person name="Liu D.K."/>
            <person name="Tu X.D."/>
            <person name="Liu B."/>
            <person name="Hao Y."/>
            <person name="Liao X.Y."/>
            <person name="Jiang Y.T."/>
            <person name="Sun W.H."/>
            <person name="Chen J."/>
            <person name="Chen Y.Q."/>
            <person name="Ai Y."/>
            <person name="Zhai J.W."/>
            <person name="Wu S.S."/>
            <person name="Zhou Z."/>
            <person name="Hsiao Y.Y."/>
            <person name="Wu W.L."/>
            <person name="Chen Y.Y."/>
            <person name="Lin Y.F."/>
            <person name="Hsu J.L."/>
            <person name="Li C.Y."/>
            <person name="Wang Z.W."/>
            <person name="Zhao X."/>
            <person name="Zhong W.Y."/>
            <person name="Ma X.K."/>
            <person name="Ma L."/>
            <person name="Huang J."/>
            <person name="Chen G.Z."/>
            <person name="Huang M.Z."/>
            <person name="Huang L."/>
            <person name="Peng D.H."/>
            <person name="Luo Y.B."/>
            <person name="Zou S.Q."/>
            <person name="Chen S.P."/>
            <person name="Lan S."/>
            <person name="Tsai W.C."/>
            <person name="Van de Peer Y."/>
            <person name="Liu Z.J."/>
        </authorList>
    </citation>
    <scope>NUCLEOTIDE SEQUENCE [LARGE SCALE GENOMIC DNA]</scope>
    <source>
        <strain evidence="2">Lor288</strain>
    </source>
</reference>
<sequence>MTGAGNPPPDSFPVQNLNLACGFFSADQMLRAFSNFKKSGAPSRFLLFSDDAWVDFARQVFDELKSGFLAGKATLEVTTIDRKAYLFDFLRMVRIDSDTGKKNSIAWIDVHGRCFFPSGLDDRGDPSQENLEFRLRMDNNLLLMPSPSHSPPELCDESMEVSSDRWPGAKLLRNDEKSYRVAEQLFLSGITRFIPNVVISSIHSREEINDIGSWWKCECEVRMVRRRICRQDCWDHVAWLRASQ</sequence>
<proteinExistence type="predicted"/>
<dbReference type="Proteomes" id="UP001412067">
    <property type="component" value="Unassembled WGS sequence"/>
</dbReference>
<feature type="domain" description="RCD1 WWE" evidence="1">
    <location>
        <begin position="36"/>
        <end position="116"/>
    </location>
</feature>
<dbReference type="Pfam" id="PF23467">
    <property type="entry name" value="WWE_5"/>
    <property type="match status" value="1"/>
</dbReference>
<name>A0ABR2LE22_9ASPA</name>
<dbReference type="PANTHER" id="PTHR32263">
    <property type="entry name" value="INACTIVE POLY [ADP-RIBOSE] POLYMERASE SRO4-RELATED"/>
    <property type="match status" value="1"/>
</dbReference>
<protein>
    <recommendedName>
        <fullName evidence="1">RCD1 WWE domain-containing protein</fullName>
    </recommendedName>
</protein>
<dbReference type="EMBL" id="JBBWWR010000021">
    <property type="protein sequence ID" value="KAK8937964.1"/>
    <property type="molecule type" value="Genomic_DNA"/>
</dbReference>
<comment type="caution">
    <text evidence="2">The sequence shown here is derived from an EMBL/GenBank/DDBJ whole genome shotgun (WGS) entry which is preliminary data.</text>
</comment>
<dbReference type="PANTHER" id="PTHR32263:SF19">
    <property type="entry name" value="OS03G0230300 PROTEIN"/>
    <property type="match status" value="1"/>
</dbReference>
<evidence type="ECO:0000259" key="1">
    <source>
        <dbReference type="Pfam" id="PF23467"/>
    </source>
</evidence>
<organism evidence="2 3">
    <name type="scientific">Platanthera guangdongensis</name>
    <dbReference type="NCBI Taxonomy" id="2320717"/>
    <lineage>
        <taxon>Eukaryota</taxon>
        <taxon>Viridiplantae</taxon>
        <taxon>Streptophyta</taxon>
        <taxon>Embryophyta</taxon>
        <taxon>Tracheophyta</taxon>
        <taxon>Spermatophyta</taxon>
        <taxon>Magnoliopsida</taxon>
        <taxon>Liliopsida</taxon>
        <taxon>Asparagales</taxon>
        <taxon>Orchidaceae</taxon>
        <taxon>Orchidoideae</taxon>
        <taxon>Orchideae</taxon>
        <taxon>Orchidinae</taxon>
        <taxon>Platanthera</taxon>
    </lineage>
</organism>
<dbReference type="InterPro" id="IPR044964">
    <property type="entry name" value="RCD1/SRO1-5"/>
</dbReference>
<evidence type="ECO:0000313" key="2">
    <source>
        <dbReference type="EMBL" id="KAK8937964.1"/>
    </source>
</evidence>
<gene>
    <name evidence="2" type="ORF">KSP40_PGU021978</name>
</gene>
<keyword evidence="3" id="KW-1185">Reference proteome</keyword>